<protein>
    <submittedName>
        <fullName evidence="1">Uncharacterized protein</fullName>
    </submittedName>
</protein>
<organism evidence="1 2">
    <name type="scientific">Saccharothrix mutabilis subsp. mutabilis</name>
    <dbReference type="NCBI Taxonomy" id="66855"/>
    <lineage>
        <taxon>Bacteria</taxon>
        <taxon>Bacillati</taxon>
        <taxon>Actinomycetota</taxon>
        <taxon>Actinomycetes</taxon>
        <taxon>Pseudonocardiales</taxon>
        <taxon>Pseudonocardiaceae</taxon>
        <taxon>Saccharothrix</taxon>
    </lineage>
</organism>
<comment type="caution">
    <text evidence="1">The sequence shown here is derived from an EMBL/GenBank/DDBJ whole genome shotgun (WGS) entry which is preliminary data.</text>
</comment>
<dbReference type="EMBL" id="BAAABU010000018">
    <property type="protein sequence ID" value="GAA0250161.1"/>
    <property type="molecule type" value="Genomic_DNA"/>
</dbReference>
<keyword evidence="2" id="KW-1185">Reference proteome</keyword>
<accession>A0ABN0UGX5</accession>
<dbReference type="RefSeq" id="WP_343937098.1">
    <property type="nucleotide sequence ID" value="NZ_BAAABU010000018.1"/>
</dbReference>
<reference evidence="1 2" key="1">
    <citation type="journal article" date="2019" name="Int. J. Syst. Evol. Microbiol.">
        <title>The Global Catalogue of Microorganisms (GCM) 10K type strain sequencing project: providing services to taxonomists for standard genome sequencing and annotation.</title>
        <authorList>
            <consortium name="The Broad Institute Genomics Platform"/>
            <consortium name="The Broad Institute Genome Sequencing Center for Infectious Disease"/>
            <person name="Wu L."/>
            <person name="Ma J."/>
        </authorList>
    </citation>
    <scope>NUCLEOTIDE SEQUENCE [LARGE SCALE GENOMIC DNA]</scope>
    <source>
        <strain evidence="1 2">JCM 3380</strain>
    </source>
</reference>
<sequence>MSDMDYTARHRAMLKAISEGRGRLTGERHPSLTVDGLWCDFTATADLLGGGLVRSAAGAAVLTTSGTDVLRALSAA</sequence>
<proteinExistence type="predicted"/>
<evidence type="ECO:0000313" key="1">
    <source>
        <dbReference type="EMBL" id="GAA0250161.1"/>
    </source>
</evidence>
<evidence type="ECO:0000313" key="2">
    <source>
        <dbReference type="Proteomes" id="UP001500416"/>
    </source>
</evidence>
<gene>
    <name evidence="1" type="ORF">GCM10010492_57880</name>
</gene>
<dbReference type="Proteomes" id="UP001500416">
    <property type="component" value="Unassembled WGS sequence"/>
</dbReference>
<name>A0ABN0UGX5_9PSEU</name>